<dbReference type="PROSITE" id="PS51635">
    <property type="entry name" value="PNPLA"/>
    <property type="match status" value="1"/>
</dbReference>
<proteinExistence type="predicted"/>
<dbReference type="GO" id="GO:0016042">
    <property type="term" value="P:lipid catabolic process"/>
    <property type="evidence" value="ECO:0007669"/>
    <property type="project" value="UniProtKB-UniRule"/>
</dbReference>
<dbReference type="Gene3D" id="3.40.1090.10">
    <property type="entry name" value="Cytosolic phospholipase A2 catalytic domain"/>
    <property type="match status" value="1"/>
</dbReference>
<evidence type="ECO:0000313" key="7">
    <source>
        <dbReference type="EMBL" id="EPX57194.1"/>
    </source>
</evidence>
<evidence type="ECO:0000256" key="4">
    <source>
        <dbReference type="PROSITE-ProRule" id="PRU01161"/>
    </source>
</evidence>
<evidence type="ECO:0000256" key="2">
    <source>
        <dbReference type="ARBA" id="ARBA00022963"/>
    </source>
</evidence>
<reference evidence="7" key="1">
    <citation type="submission" date="2013-05" db="EMBL/GenBank/DDBJ databases">
        <title>Genome assembly of Cystobacter fuscus DSM 2262.</title>
        <authorList>
            <person name="Sharma G."/>
            <person name="Khatri I."/>
            <person name="Kaur C."/>
            <person name="Mayilraj S."/>
            <person name="Subramanian S."/>
        </authorList>
    </citation>
    <scope>NUCLEOTIDE SEQUENCE [LARGE SCALE GENOMIC DNA]</scope>
    <source>
        <strain evidence="7">DSM 2262</strain>
    </source>
</reference>
<dbReference type="EMBL" id="ANAH02000064">
    <property type="protein sequence ID" value="EPX57194.1"/>
    <property type="molecule type" value="Genomic_DNA"/>
</dbReference>
<dbReference type="PANTHER" id="PTHR14226">
    <property type="entry name" value="NEUROPATHY TARGET ESTERASE/SWISS CHEESE D.MELANOGASTER"/>
    <property type="match status" value="1"/>
</dbReference>
<dbReference type="PANTHER" id="PTHR14226:SF29">
    <property type="entry name" value="NEUROPATHY TARGET ESTERASE SWS"/>
    <property type="match status" value="1"/>
</dbReference>
<feature type="short sequence motif" description="DGA/G" evidence="4">
    <location>
        <begin position="481"/>
        <end position="483"/>
    </location>
</feature>
<dbReference type="SUPFAM" id="SSF52151">
    <property type="entry name" value="FabD/lysophospholipase-like"/>
    <property type="match status" value="1"/>
</dbReference>
<dbReference type="InterPro" id="IPR018490">
    <property type="entry name" value="cNMP-bd_dom_sf"/>
</dbReference>
<dbReference type="AlphaFoldDB" id="S9Q7A0"/>
<feature type="short sequence motif" description="GXSXG" evidence="4">
    <location>
        <begin position="370"/>
        <end position="374"/>
    </location>
</feature>
<protein>
    <recommendedName>
        <fullName evidence="6">PNPLA domain-containing protein</fullName>
    </recommendedName>
</protein>
<comment type="caution">
    <text evidence="7">The sequence shown here is derived from an EMBL/GenBank/DDBJ whole genome shotgun (WGS) entry which is preliminary data.</text>
</comment>
<dbReference type="InterPro" id="IPR016035">
    <property type="entry name" value="Acyl_Trfase/lysoPLipase"/>
</dbReference>
<feature type="active site" description="Nucleophile" evidence="4">
    <location>
        <position position="372"/>
    </location>
</feature>
<sequence>MNDMGVQQAHSKRTHEPENVKNPLLEEGRALAALSRSELGGLGPSQLLRMYRSGRARWYAPGERLSEQGPGFWVVLDGQLELWTRDDKLLATLGRSSICGVEEGLEGGAEGAWVLFVENHDARGRLPRTRSQRASTINYLHLPSTERPLVCEVIQLRSRKRLNLGTLLELLAKTLVNDFKEKVVIVGKGTRPKRPPGRPTPPYLFHASIEEVKSTSWLEEFDYVFAADEEAARVLKQHHHEFQHTTIELTRDPPTRSSPRPGEDILRTHLLPVSPSPVHGGLEGSANPGELLLGQRSCWLHLPDDILSGARTEFETLDERTREHLSRWARVITHRQVGLGLSGGGAWGFYHYVVLEKLTREKIPIDIITGSSIGSVMGAYYSVHGMDGLEHFRNRCSRGELNQLTWLNMLSTSPLETLLRKDLNNAQLDQLSLRMHPVAINLSTGETTTFTRGPLSLAVRASSSAPGLWGPTLLNPRHFVDGAAADNLPALWLPHLGADLTFSCNCYPAQLRPYRQLIPGPIGRLLKELNPVERLMDLVSSGSTLLHASGSLGARMSTRAFQKSPMENSLLRSIDFRRAKEIIEHARQDLALNESLERFVADWEKLRTRHRQVRGPELQYAIH</sequence>
<dbReference type="InterPro" id="IPR050301">
    <property type="entry name" value="NTE"/>
</dbReference>
<evidence type="ECO:0000256" key="3">
    <source>
        <dbReference type="ARBA" id="ARBA00023098"/>
    </source>
</evidence>
<evidence type="ECO:0000313" key="8">
    <source>
        <dbReference type="Proteomes" id="UP000011682"/>
    </source>
</evidence>
<dbReference type="GO" id="GO:0016787">
    <property type="term" value="F:hydrolase activity"/>
    <property type="evidence" value="ECO:0007669"/>
    <property type="project" value="UniProtKB-UniRule"/>
</dbReference>
<gene>
    <name evidence="7" type="ORF">D187_006948</name>
</gene>
<accession>S9Q7A0</accession>
<name>S9Q7A0_CYSF2</name>
<keyword evidence="2 4" id="KW-0442">Lipid degradation</keyword>
<organism evidence="7 8">
    <name type="scientific">Cystobacter fuscus (strain ATCC 25194 / DSM 2262 / NBRC 100088 / M29)</name>
    <dbReference type="NCBI Taxonomy" id="1242864"/>
    <lineage>
        <taxon>Bacteria</taxon>
        <taxon>Pseudomonadati</taxon>
        <taxon>Myxococcota</taxon>
        <taxon>Myxococcia</taxon>
        <taxon>Myxococcales</taxon>
        <taxon>Cystobacterineae</taxon>
        <taxon>Archangiaceae</taxon>
        <taxon>Cystobacter</taxon>
    </lineage>
</organism>
<keyword evidence="3 4" id="KW-0443">Lipid metabolism</keyword>
<feature type="short sequence motif" description="GXGXXG" evidence="4">
    <location>
        <begin position="343"/>
        <end position="348"/>
    </location>
</feature>
<keyword evidence="8" id="KW-1185">Reference proteome</keyword>
<dbReference type="Proteomes" id="UP000011682">
    <property type="component" value="Unassembled WGS sequence"/>
</dbReference>
<dbReference type="Pfam" id="PF01734">
    <property type="entry name" value="Patatin"/>
    <property type="match status" value="1"/>
</dbReference>
<evidence type="ECO:0000256" key="5">
    <source>
        <dbReference type="SAM" id="MobiDB-lite"/>
    </source>
</evidence>
<dbReference type="eggNOG" id="COG1752">
    <property type="taxonomic scope" value="Bacteria"/>
</dbReference>
<evidence type="ECO:0000256" key="1">
    <source>
        <dbReference type="ARBA" id="ARBA00022801"/>
    </source>
</evidence>
<feature type="active site" description="Proton acceptor" evidence="4">
    <location>
        <position position="481"/>
    </location>
</feature>
<dbReference type="SUPFAM" id="SSF51206">
    <property type="entry name" value="cAMP-binding domain-like"/>
    <property type="match status" value="1"/>
</dbReference>
<dbReference type="InterPro" id="IPR002641">
    <property type="entry name" value="PNPLA_dom"/>
</dbReference>
<keyword evidence="1 4" id="KW-0378">Hydrolase</keyword>
<feature type="domain" description="PNPLA" evidence="6">
    <location>
        <begin position="339"/>
        <end position="494"/>
    </location>
</feature>
<feature type="region of interest" description="Disordered" evidence="5">
    <location>
        <begin position="1"/>
        <end position="22"/>
    </location>
</feature>
<evidence type="ECO:0000259" key="6">
    <source>
        <dbReference type="PROSITE" id="PS51635"/>
    </source>
</evidence>